<protein>
    <submittedName>
        <fullName evidence="1">Uncharacterized protein</fullName>
    </submittedName>
</protein>
<sequence length="131" mass="14803">MLVRLFDYNYVVQYLPGVKNTVADFLSRMPLPAKDTDEDGKEEIWVAIVNEGICRGITRNEWNAEQYLDEKICSVCMVYAENGYRRSRMPRASNATHSGYVDREAFENGKSGVTVVEVYGTPALSSCINYA</sequence>
<keyword evidence="2" id="KW-1185">Reference proteome</keyword>
<name>A0AAV7SY26_PLEWA</name>
<dbReference type="AlphaFoldDB" id="A0AAV7SY26"/>
<gene>
    <name evidence="1" type="ORF">NDU88_001011</name>
</gene>
<reference evidence="1" key="1">
    <citation type="journal article" date="2022" name="bioRxiv">
        <title>Sequencing and chromosome-scale assembly of the giantPleurodeles waltlgenome.</title>
        <authorList>
            <person name="Brown T."/>
            <person name="Elewa A."/>
            <person name="Iarovenko S."/>
            <person name="Subramanian E."/>
            <person name="Araus A.J."/>
            <person name="Petzold A."/>
            <person name="Susuki M."/>
            <person name="Suzuki K.-i.T."/>
            <person name="Hayashi T."/>
            <person name="Toyoda A."/>
            <person name="Oliveira C."/>
            <person name="Osipova E."/>
            <person name="Leigh N.D."/>
            <person name="Simon A."/>
            <person name="Yun M.H."/>
        </authorList>
    </citation>
    <scope>NUCLEOTIDE SEQUENCE</scope>
    <source>
        <strain evidence="1">20211129_DDA</strain>
        <tissue evidence="1">Liver</tissue>
    </source>
</reference>
<dbReference type="EMBL" id="JANPWB010000007">
    <property type="protein sequence ID" value="KAJ1169105.1"/>
    <property type="molecule type" value="Genomic_DNA"/>
</dbReference>
<dbReference type="Proteomes" id="UP001066276">
    <property type="component" value="Chromosome 4_1"/>
</dbReference>
<proteinExistence type="predicted"/>
<organism evidence="1 2">
    <name type="scientific">Pleurodeles waltl</name>
    <name type="common">Iberian ribbed newt</name>
    <dbReference type="NCBI Taxonomy" id="8319"/>
    <lineage>
        <taxon>Eukaryota</taxon>
        <taxon>Metazoa</taxon>
        <taxon>Chordata</taxon>
        <taxon>Craniata</taxon>
        <taxon>Vertebrata</taxon>
        <taxon>Euteleostomi</taxon>
        <taxon>Amphibia</taxon>
        <taxon>Batrachia</taxon>
        <taxon>Caudata</taxon>
        <taxon>Salamandroidea</taxon>
        <taxon>Salamandridae</taxon>
        <taxon>Pleurodelinae</taxon>
        <taxon>Pleurodeles</taxon>
    </lineage>
</organism>
<evidence type="ECO:0000313" key="2">
    <source>
        <dbReference type="Proteomes" id="UP001066276"/>
    </source>
</evidence>
<evidence type="ECO:0000313" key="1">
    <source>
        <dbReference type="EMBL" id="KAJ1169105.1"/>
    </source>
</evidence>
<accession>A0AAV7SY26</accession>
<comment type="caution">
    <text evidence="1">The sequence shown here is derived from an EMBL/GenBank/DDBJ whole genome shotgun (WGS) entry which is preliminary data.</text>
</comment>